<sequence length="58" mass="6605">MSGILVDDMKKISSVLKNKHHNFKINAEMLERSEERGGRDILKSKNGDTAEIYDQVLT</sequence>
<dbReference type="AlphaFoldDB" id="A0A0L0BZ57"/>
<organism evidence="1 2">
    <name type="scientific">Lucilia cuprina</name>
    <name type="common">Green bottle fly</name>
    <name type="synonym">Australian sheep blowfly</name>
    <dbReference type="NCBI Taxonomy" id="7375"/>
    <lineage>
        <taxon>Eukaryota</taxon>
        <taxon>Metazoa</taxon>
        <taxon>Ecdysozoa</taxon>
        <taxon>Arthropoda</taxon>
        <taxon>Hexapoda</taxon>
        <taxon>Insecta</taxon>
        <taxon>Pterygota</taxon>
        <taxon>Neoptera</taxon>
        <taxon>Endopterygota</taxon>
        <taxon>Diptera</taxon>
        <taxon>Brachycera</taxon>
        <taxon>Muscomorpha</taxon>
        <taxon>Oestroidea</taxon>
        <taxon>Calliphoridae</taxon>
        <taxon>Luciliinae</taxon>
        <taxon>Lucilia</taxon>
    </lineage>
</organism>
<dbReference type="OrthoDB" id="6625921at2759"/>
<keyword evidence="2" id="KW-1185">Reference proteome</keyword>
<protein>
    <submittedName>
        <fullName evidence="1">Uncharacterized protein</fullName>
    </submittedName>
</protein>
<dbReference type="EMBL" id="JRES01001120">
    <property type="protein sequence ID" value="KNC25347.1"/>
    <property type="molecule type" value="Genomic_DNA"/>
</dbReference>
<accession>A0A0L0BZ57</accession>
<dbReference type="Proteomes" id="UP000037069">
    <property type="component" value="Unassembled WGS sequence"/>
</dbReference>
<evidence type="ECO:0000313" key="2">
    <source>
        <dbReference type="Proteomes" id="UP000037069"/>
    </source>
</evidence>
<evidence type="ECO:0000313" key="1">
    <source>
        <dbReference type="EMBL" id="KNC25347.1"/>
    </source>
</evidence>
<comment type="caution">
    <text evidence="1">The sequence shown here is derived from an EMBL/GenBank/DDBJ whole genome shotgun (WGS) entry which is preliminary data.</text>
</comment>
<name>A0A0L0BZ57_LUCCU</name>
<gene>
    <name evidence="1" type="ORF">FF38_00600</name>
</gene>
<reference evidence="1 2" key="1">
    <citation type="journal article" date="2015" name="Nat. Commun.">
        <title>Lucilia cuprina genome unlocks parasitic fly biology to underpin future interventions.</title>
        <authorList>
            <person name="Anstead C.A."/>
            <person name="Korhonen P.K."/>
            <person name="Young N.D."/>
            <person name="Hall R.S."/>
            <person name="Jex A.R."/>
            <person name="Murali S.C."/>
            <person name="Hughes D.S."/>
            <person name="Lee S.F."/>
            <person name="Perry T."/>
            <person name="Stroehlein A.J."/>
            <person name="Ansell B.R."/>
            <person name="Breugelmans B."/>
            <person name="Hofmann A."/>
            <person name="Qu J."/>
            <person name="Dugan S."/>
            <person name="Lee S.L."/>
            <person name="Chao H."/>
            <person name="Dinh H."/>
            <person name="Han Y."/>
            <person name="Doddapaneni H.V."/>
            <person name="Worley K.C."/>
            <person name="Muzny D.M."/>
            <person name="Ioannidis P."/>
            <person name="Waterhouse R.M."/>
            <person name="Zdobnov E.M."/>
            <person name="James P.J."/>
            <person name="Bagnall N.H."/>
            <person name="Kotze A.C."/>
            <person name="Gibbs R.A."/>
            <person name="Richards S."/>
            <person name="Batterham P."/>
            <person name="Gasser R.B."/>
        </authorList>
    </citation>
    <scope>NUCLEOTIDE SEQUENCE [LARGE SCALE GENOMIC DNA]</scope>
    <source>
        <strain evidence="1 2">LS</strain>
        <tissue evidence="1">Full body</tissue>
    </source>
</reference>
<proteinExistence type="predicted"/>